<feature type="region of interest" description="Disordered" evidence="1">
    <location>
        <begin position="78"/>
        <end position="99"/>
    </location>
</feature>
<accession>A0A2S6MWY3</accession>
<sequence length="99" mass="11058">MVEETRFAGKRPAEEAPGQVAVVWLAHPVWGILPTGMGRDWVCRRNQADTELHGVCMEFRRESGYGASREAPEIIERRHRGDHVGGVPDDSVKLRANPV</sequence>
<organism evidence="2 3">
    <name type="scientific">Rhodopila globiformis</name>
    <name type="common">Rhodopseudomonas globiformis</name>
    <dbReference type="NCBI Taxonomy" id="1071"/>
    <lineage>
        <taxon>Bacteria</taxon>
        <taxon>Pseudomonadati</taxon>
        <taxon>Pseudomonadota</taxon>
        <taxon>Alphaproteobacteria</taxon>
        <taxon>Acetobacterales</taxon>
        <taxon>Acetobacteraceae</taxon>
        <taxon>Rhodopila</taxon>
    </lineage>
</organism>
<comment type="caution">
    <text evidence="2">The sequence shown here is derived from an EMBL/GenBank/DDBJ whole genome shotgun (WGS) entry which is preliminary data.</text>
</comment>
<dbReference type="EMBL" id="NHRY01000264">
    <property type="protein sequence ID" value="PPQ26874.1"/>
    <property type="molecule type" value="Genomic_DNA"/>
</dbReference>
<gene>
    <name evidence="2" type="ORF">CCS01_28765</name>
</gene>
<reference evidence="2 3" key="1">
    <citation type="journal article" date="2018" name="Arch. Microbiol.">
        <title>New insights into the metabolic potential of the phototrophic purple bacterium Rhodopila globiformis DSM 161(T) from its draft genome sequence and evidence for a vanadium-dependent nitrogenase.</title>
        <authorList>
            <person name="Imhoff J.F."/>
            <person name="Rahn T."/>
            <person name="Kunzel S."/>
            <person name="Neulinger S.C."/>
        </authorList>
    </citation>
    <scope>NUCLEOTIDE SEQUENCE [LARGE SCALE GENOMIC DNA]</scope>
    <source>
        <strain evidence="2 3">DSM 161</strain>
    </source>
</reference>
<dbReference type="Proteomes" id="UP000239724">
    <property type="component" value="Unassembled WGS sequence"/>
</dbReference>
<evidence type="ECO:0000313" key="3">
    <source>
        <dbReference type="Proteomes" id="UP000239724"/>
    </source>
</evidence>
<keyword evidence="3" id="KW-1185">Reference proteome</keyword>
<dbReference type="AlphaFoldDB" id="A0A2S6MWY3"/>
<evidence type="ECO:0000313" key="2">
    <source>
        <dbReference type="EMBL" id="PPQ26874.1"/>
    </source>
</evidence>
<evidence type="ECO:0000256" key="1">
    <source>
        <dbReference type="SAM" id="MobiDB-lite"/>
    </source>
</evidence>
<protein>
    <submittedName>
        <fullName evidence="2">Uncharacterized protein</fullName>
    </submittedName>
</protein>
<name>A0A2S6MWY3_RHOGL</name>
<proteinExistence type="predicted"/>